<keyword evidence="14" id="KW-1185">Reference proteome</keyword>
<keyword evidence="1 10" id="KW-0479">Metal-binding</keyword>
<feature type="binding site" evidence="10">
    <location>
        <position position="583"/>
    </location>
    <ligand>
        <name>Zn(2+)</name>
        <dbReference type="ChEBI" id="CHEBI:29105"/>
    </ligand>
</feature>
<evidence type="ECO:0000256" key="5">
    <source>
        <dbReference type="ARBA" id="ARBA00022833"/>
    </source>
</evidence>
<evidence type="ECO:0000313" key="13">
    <source>
        <dbReference type="EMBL" id="QLH83812.1"/>
    </source>
</evidence>
<dbReference type="GO" id="GO:0046872">
    <property type="term" value="F:metal ion binding"/>
    <property type="evidence" value="ECO:0007669"/>
    <property type="project" value="UniProtKB-UniRule"/>
</dbReference>
<evidence type="ECO:0000256" key="11">
    <source>
        <dbReference type="SAM" id="MobiDB-lite"/>
    </source>
</evidence>
<reference evidence="13 14" key="1">
    <citation type="submission" date="2020-07" db="EMBL/GenBank/DDBJ databases">
        <title>Halosimplex litoreum sp. nov. and Halosimplex rubrum sp. nov., isolated from different salt environments.</title>
        <authorList>
            <person name="Cui H."/>
        </authorList>
    </citation>
    <scope>NUCLEOTIDE SEQUENCE [LARGE SCALE GENOMIC DNA]</scope>
    <source>
        <strain evidence="13 14">R2</strain>
    </source>
</reference>
<dbReference type="Proteomes" id="UP000509346">
    <property type="component" value="Chromosome"/>
</dbReference>
<dbReference type="RefSeq" id="WP_179918854.1">
    <property type="nucleotide sequence ID" value="NZ_CP058909.1"/>
</dbReference>
<keyword evidence="7" id="KW-0175">Coiled coil</keyword>
<keyword evidence="8" id="KW-0234">DNA repair</keyword>
<gene>
    <name evidence="13" type="ORF">HZS54_20215</name>
</gene>
<dbReference type="InterPro" id="IPR013134">
    <property type="entry name" value="Zn_hook_RAD50"/>
</dbReference>
<dbReference type="Pfam" id="PF13476">
    <property type="entry name" value="AAA_23"/>
    <property type="match status" value="1"/>
</dbReference>
<comment type="similarity">
    <text evidence="9">Belongs to the Sph1/Sph2 family.</text>
</comment>
<evidence type="ECO:0000259" key="12">
    <source>
        <dbReference type="PROSITE" id="PS51131"/>
    </source>
</evidence>
<keyword evidence="6" id="KW-0067">ATP-binding</keyword>
<dbReference type="KEGG" id="hpel:HZS54_20215"/>
<evidence type="ECO:0000256" key="8">
    <source>
        <dbReference type="ARBA" id="ARBA00023204"/>
    </source>
</evidence>
<evidence type="ECO:0000256" key="7">
    <source>
        <dbReference type="ARBA" id="ARBA00023054"/>
    </source>
</evidence>
<dbReference type="Gene3D" id="1.10.287.1490">
    <property type="match status" value="1"/>
</dbReference>
<organism evidence="13 14">
    <name type="scientific">Halosimplex pelagicum</name>
    <dbReference type="NCBI Taxonomy" id="869886"/>
    <lineage>
        <taxon>Archaea</taxon>
        <taxon>Methanobacteriati</taxon>
        <taxon>Methanobacteriota</taxon>
        <taxon>Stenosarchaea group</taxon>
        <taxon>Halobacteria</taxon>
        <taxon>Halobacteriales</taxon>
        <taxon>Haloarculaceae</taxon>
        <taxon>Halosimplex</taxon>
    </lineage>
</organism>
<feature type="compositionally biased region" description="Basic and acidic residues" evidence="11">
    <location>
        <begin position="550"/>
        <end position="568"/>
    </location>
</feature>
<dbReference type="SUPFAM" id="SSF75712">
    <property type="entry name" value="Rad50 coiled-coil Zn hook"/>
    <property type="match status" value="1"/>
</dbReference>
<keyword evidence="5 10" id="KW-0862">Zinc</keyword>
<dbReference type="GeneID" id="56084966"/>
<dbReference type="PROSITE" id="PS51131">
    <property type="entry name" value="ZN_HOOK"/>
    <property type="match status" value="1"/>
</dbReference>
<name>A0A7D5TV77_9EURY</name>
<feature type="compositionally biased region" description="Basic and acidic residues" evidence="11">
    <location>
        <begin position="343"/>
        <end position="365"/>
    </location>
</feature>
<dbReference type="PANTHER" id="PTHR32114">
    <property type="entry name" value="ABC TRANSPORTER ABCH.3"/>
    <property type="match status" value="1"/>
</dbReference>
<keyword evidence="4" id="KW-0378">Hydrolase</keyword>
<proteinExistence type="inferred from homology"/>
<evidence type="ECO:0000256" key="1">
    <source>
        <dbReference type="ARBA" id="ARBA00022723"/>
    </source>
</evidence>
<evidence type="ECO:0000313" key="14">
    <source>
        <dbReference type="Proteomes" id="UP000509346"/>
    </source>
</evidence>
<feature type="domain" description="Zinc-hook" evidence="12">
    <location>
        <begin position="536"/>
        <end position="635"/>
    </location>
</feature>
<keyword evidence="2" id="KW-0547">Nucleotide-binding</keyword>
<dbReference type="Gene3D" id="1.10.287.510">
    <property type="entry name" value="Helix hairpin bin"/>
    <property type="match status" value="1"/>
</dbReference>
<dbReference type="GO" id="GO:0005524">
    <property type="term" value="F:ATP binding"/>
    <property type="evidence" value="ECO:0007669"/>
    <property type="project" value="UniProtKB-KW"/>
</dbReference>
<dbReference type="InterPro" id="IPR038729">
    <property type="entry name" value="Rad50/SbcC_AAA"/>
</dbReference>
<dbReference type="PANTHER" id="PTHR32114:SF2">
    <property type="entry name" value="ABC TRANSPORTER ABCH.3"/>
    <property type="match status" value="1"/>
</dbReference>
<feature type="binding site" evidence="10">
    <location>
        <position position="586"/>
    </location>
    <ligand>
        <name>Zn(2+)</name>
        <dbReference type="ChEBI" id="CHEBI:29105"/>
    </ligand>
</feature>
<feature type="region of interest" description="Disordered" evidence="11">
    <location>
        <begin position="340"/>
        <end position="368"/>
    </location>
</feature>
<feature type="region of interest" description="Disordered" evidence="11">
    <location>
        <begin position="184"/>
        <end position="209"/>
    </location>
</feature>
<dbReference type="AlphaFoldDB" id="A0A7D5TV77"/>
<evidence type="ECO:0000256" key="10">
    <source>
        <dbReference type="PROSITE-ProRule" id="PRU00471"/>
    </source>
</evidence>
<evidence type="ECO:0000256" key="2">
    <source>
        <dbReference type="ARBA" id="ARBA00022741"/>
    </source>
</evidence>
<dbReference type="InterPro" id="IPR027417">
    <property type="entry name" value="P-loop_NTPase"/>
</dbReference>
<sequence length="1102" mass="124323">MKVTDLHLQNIRSYDDETVKFPEGTMLVHGENGAGKTTLLMGIFGGLFLSKIRNVGSNDFNLDDIVRRGAEEGEIALTFEVEDVPYTVTWTIDTQGPNAAVLDSPSLSEPVSGIRDVRSKVMDIVGMDEDSFSRSVYVQQGEVDRLFDDDARAELIDDLLGLDRIDGYELRMKGARRAVNRLKNDNEQSAKNHQETIEEQFDHDTEGYESELGEKETEIAEKDAEIDEVESFLEELREAKRDVEASIEEHDELQTVLEEKKEKREGLVNDRGEEQRAIEEAEAAINNAEKDIETLEERIEEKSAVLADLETPSTTDSIAIDLSTEQAANETLNAAQEAVEEAQIEKTDREGDLEQAKSERDRLIEERDELVEEKDALNSDLDHLRDEMEAVKTDVEAAQEDLTDAISARDAATTAFFPEESCPDSITKETLDTVDARVEELRTEKNEVSEERAGKVASVEAAEATLNEVQTDIADAEAAIEQREDKLEEVRTELESVREKRAAATEQFEADLDELATELDAFDLEVTGETLQTLIDDRIPSKKDELQRALDDAKSTVTKKEARKSTLEDDREELQALDGVATCPKCGQDVDPEHVEGELADIESEIRELKAALDDATQERDRLLERRKTLDSLREDAIELREYRADAIEAKDDREDDLVDDVDNLQDELEEAEQELDDAEDELESVESEVAELRSTIENFESTIEALETEIQEGKEVSEAFERAEKRREEYEDLADKLADLESEETDLEDDIEAQVAEISECEELIDEQRDRVADAESACDVAAEAVEIATERRELVSSVVDAYDNIDDLETSVESHEQDIGHARDTIENLNAQISDVEARIEEIEDDLGAIDVEEQRETLVTISDKIDARETSLDELNAELESLKEERTVLETDLERLEYFQDQLALAESKREWAQERADEFDRMIGVYRSTKADLREQYLAYINEYTNDIFTDIYKNNSYQQVRVLEEGPDGTPYAIQLLRDDGTLEHPSNASGGERAIVNLALRAGIYKLIAEMREGNTGRLPPFILDEPTTFLDQGHVGRLEQMLDSIAEWDVPQVIVVSHDERLIQGAEHEIEVLIDEDTNASRADVYRGGRIPGDD</sequence>
<protein>
    <submittedName>
        <fullName evidence="13">AAA family ATPase</fullName>
    </submittedName>
</protein>
<dbReference type="SUPFAM" id="SSF52540">
    <property type="entry name" value="P-loop containing nucleoside triphosphate hydrolases"/>
    <property type="match status" value="2"/>
</dbReference>
<accession>A0A7D5TV77</accession>
<evidence type="ECO:0000256" key="3">
    <source>
        <dbReference type="ARBA" id="ARBA00022763"/>
    </source>
</evidence>
<dbReference type="OrthoDB" id="25344at2157"/>
<evidence type="ECO:0000256" key="4">
    <source>
        <dbReference type="ARBA" id="ARBA00022801"/>
    </source>
</evidence>
<dbReference type="Gene3D" id="3.40.50.300">
    <property type="entry name" value="P-loop containing nucleotide triphosphate hydrolases"/>
    <property type="match status" value="2"/>
</dbReference>
<evidence type="ECO:0000256" key="9">
    <source>
        <dbReference type="ARBA" id="ARBA00049666"/>
    </source>
</evidence>
<dbReference type="EMBL" id="CP058909">
    <property type="protein sequence ID" value="QLH83812.1"/>
    <property type="molecule type" value="Genomic_DNA"/>
</dbReference>
<dbReference type="GO" id="GO:0006302">
    <property type="term" value="P:double-strand break repair"/>
    <property type="evidence" value="ECO:0007669"/>
    <property type="project" value="InterPro"/>
</dbReference>
<feature type="region of interest" description="Disordered" evidence="11">
    <location>
        <begin position="550"/>
        <end position="571"/>
    </location>
</feature>
<keyword evidence="3" id="KW-0227">DNA damage</keyword>
<dbReference type="GO" id="GO:0016887">
    <property type="term" value="F:ATP hydrolysis activity"/>
    <property type="evidence" value="ECO:0007669"/>
    <property type="project" value="InterPro"/>
</dbReference>
<evidence type="ECO:0000256" key="6">
    <source>
        <dbReference type="ARBA" id="ARBA00022840"/>
    </source>
</evidence>